<dbReference type="RefSeq" id="WP_222989175.1">
    <property type="nucleotide sequence ID" value="NZ_JAINVV010000004.1"/>
</dbReference>
<sequence length="382" mass="38851">MSAVYIHDALRTPRGKARADGGLAGETPQSLVAHLVDALEARGHDPRGRAGRLTLGCVGQIGAQGGHVAMVAKLKAGLPDAMPAHTINNFCASGLSAIGLSAAAIAAGQAQWALGGGVEMLSRVAFMADGADYYTAADMDPPRRYIPVALAADLLAEKEGIDRAALDAVALASQARAVAAEARPELLASRIAVAGLDRDEAVRPTDAARLAALPPAFAVLADQYRGVIGDAPIDHRHSVGHAPPMADGAGLALLGPKEGARARILAIAEAGGDPRDSLTAGFAAMDIALDRAGLTLDRIDRIEFMEAFGVTIAKFMRDRAPDPARVNVGGGHIAKGHPMGATGAILLSTLLDALDAADGTLGLVVATGAQGVGVAMIVERIG</sequence>
<evidence type="ECO:0000313" key="8">
    <source>
        <dbReference type="Proteomes" id="UP000706039"/>
    </source>
</evidence>
<dbReference type="PIRSF" id="PIRSF000429">
    <property type="entry name" value="Ac-CoA_Ac_transf"/>
    <property type="match status" value="1"/>
</dbReference>
<proteinExistence type="inferred from homology"/>
<accession>A0ABS7PNN9</accession>
<comment type="caution">
    <text evidence="7">The sequence shown here is derived from an EMBL/GenBank/DDBJ whole genome shotgun (WGS) entry which is preliminary data.</text>
</comment>
<protein>
    <submittedName>
        <fullName evidence="7">Acyl-CoA thiolase</fullName>
    </submittedName>
</protein>
<dbReference type="Proteomes" id="UP000706039">
    <property type="component" value="Unassembled WGS sequence"/>
</dbReference>
<dbReference type="PANTHER" id="PTHR43365:SF1">
    <property type="entry name" value="ACETYL-COA C-ACYLTRANSFERASE"/>
    <property type="match status" value="1"/>
</dbReference>
<dbReference type="InterPro" id="IPR020616">
    <property type="entry name" value="Thiolase_N"/>
</dbReference>
<evidence type="ECO:0000256" key="1">
    <source>
        <dbReference type="ARBA" id="ARBA00010982"/>
    </source>
</evidence>
<gene>
    <name evidence="7" type="ORF">K7G82_07150</name>
</gene>
<name>A0ABS7PNN9_9SPHN</name>
<comment type="similarity">
    <text evidence="1 4">Belongs to the thiolase-like superfamily. Thiolase family.</text>
</comment>
<dbReference type="Gene3D" id="3.40.47.10">
    <property type="match status" value="2"/>
</dbReference>
<dbReference type="InterPro" id="IPR002155">
    <property type="entry name" value="Thiolase"/>
</dbReference>
<dbReference type="Pfam" id="PF02803">
    <property type="entry name" value="Thiolase_C"/>
    <property type="match status" value="1"/>
</dbReference>
<keyword evidence="8" id="KW-1185">Reference proteome</keyword>
<keyword evidence="2 4" id="KW-0808">Transferase</keyword>
<evidence type="ECO:0000313" key="7">
    <source>
        <dbReference type="EMBL" id="MBY8822062.1"/>
    </source>
</evidence>
<dbReference type="SUPFAM" id="SSF53901">
    <property type="entry name" value="Thiolase-like"/>
    <property type="match status" value="2"/>
</dbReference>
<evidence type="ECO:0000259" key="6">
    <source>
        <dbReference type="Pfam" id="PF02803"/>
    </source>
</evidence>
<dbReference type="InterPro" id="IPR016039">
    <property type="entry name" value="Thiolase-like"/>
</dbReference>
<dbReference type="PANTHER" id="PTHR43365">
    <property type="entry name" value="BLR7806 PROTEIN"/>
    <property type="match status" value="1"/>
</dbReference>
<evidence type="ECO:0000256" key="4">
    <source>
        <dbReference type="RuleBase" id="RU003557"/>
    </source>
</evidence>
<evidence type="ECO:0000256" key="3">
    <source>
        <dbReference type="ARBA" id="ARBA00023315"/>
    </source>
</evidence>
<reference evidence="7 8" key="1">
    <citation type="submission" date="2021-08" db="EMBL/GenBank/DDBJ databases">
        <authorList>
            <person name="Tuo L."/>
        </authorList>
    </citation>
    <scope>NUCLEOTIDE SEQUENCE [LARGE SCALE GENOMIC DNA]</scope>
    <source>
        <strain evidence="7 8">JCM 31229</strain>
    </source>
</reference>
<dbReference type="InterPro" id="IPR020617">
    <property type="entry name" value="Thiolase_C"/>
</dbReference>
<dbReference type="PROSITE" id="PS00098">
    <property type="entry name" value="THIOLASE_1"/>
    <property type="match status" value="1"/>
</dbReference>
<dbReference type="InterPro" id="IPR020613">
    <property type="entry name" value="Thiolase_CS"/>
</dbReference>
<feature type="domain" description="Thiolase C-terminal" evidence="6">
    <location>
        <begin position="261"/>
        <end position="380"/>
    </location>
</feature>
<dbReference type="Pfam" id="PF00108">
    <property type="entry name" value="Thiolase_N"/>
    <property type="match status" value="1"/>
</dbReference>
<evidence type="ECO:0000256" key="2">
    <source>
        <dbReference type="ARBA" id="ARBA00022679"/>
    </source>
</evidence>
<feature type="domain" description="Thiolase N-terminal" evidence="5">
    <location>
        <begin position="4"/>
        <end position="218"/>
    </location>
</feature>
<keyword evidence="3 4" id="KW-0012">Acyltransferase</keyword>
<organism evidence="7 8">
    <name type="scientific">Sphingomonas colocasiae</name>
    <dbReference type="NCBI Taxonomy" id="1848973"/>
    <lineage>
        <taxon>Bacteria</taxon>
        <taxon>Pseudomonadati</taxon>
        <taxon>Pseudomonadota</taxon>
        <taxon>Alphaproteobacteria</taxon>
        <taxon>Sphingomonadales</taxon>
        <taxon>Sphingomonadaceae</taxon>
        <taxon>Sphingomonas</taxon>
    </lineage>
</organism>
<evidence type="ECO:0000259" key="5">
    <source>
        <dbReference type="Pfam" id="PF00108"/>
    </source>
</evidence>
<dbReference type="InterPro" id="IPR020615">
    <property type="entry name" value="Thiolase_acyl_enz_int_AS"/>
</dbReference>
<dbReference type="PROSITE" id="PS00737">
    <property type="entry name" value="THIOLASE_2"/>
    <property type="match status" value="1"/>
</dbReference>
<dbReference type="EMBL" id="JAINVV010000004">
    <property type="protein sequence ID" value="MBY8822062.1"/>
    <property type="molecule type" value="Genomic_DNA"/>
</dbReference>